<comment type="caution">
    <text evidence="1">The sequence shown here is derived from an EMBL/GenBank/DDBJ whole genome shotgun (WGS) entry which is preliminary data.</text>
</comment>
<name>A0AAD5X3M6_9FUNG</name>
<protein>
    <submittedName>
        <fullName evidence="1">Uncharacterized protein</fullName>
    </submittedName>
</protein>
<dbReference type="EMBL" id="JADGJD010000202">
    <property type="protein sequence ID" value="KAJ3053502.1"/>
    <property type="molecule type" value="Genomic_DNA"/>
</dbReference>
<reference evidence="1" key="1">
    <citation type="submission" date="2020-05" db="EMBL/GenBank/DDBJ databases">
        <title>Phylogenomic resolution of chytrid fungi.</title>
        <authorList>
            <person name="Stajich J.E."/>
            <person name="Amses K."/>
            <person name="Simmons R."/>
            <person name="Seto K."/>
            <person name="Myers J."/>
            <person name="Bonds A."/>
            <person name="Quandt C.A."/>
            <person name="Barry K."/>
            <person name="Liu P."/>
            <person name="Grigoriev I."/>
            <person name="Longcore J.E."/>
            <person name="James T.Y."/>
        </authorList>
    </citation>
    <scope>NUCLEOTIDE SEQUENCE</scope>
    <source>
        <strain evidence="1">JEL0318</strain>
    </source>
</reference>
<evidence type="ECO:0000313" key="1">
    <source>
        <dbReference type="EMBL" id="KAJ3053502.1"/>
    </source>
</evidence>
<dbReference type="Proteomes" id="UP001212841">
    <property type="component" value="Unassembled WGS sequence"/>
</dbReference>
<organism evidence="1 2">
    <name type="scientific">Rhizophlyctis rosea</name>
    <dbReference type="NCBI Taxonomy" id="64517"/>
    <lineage>
        <taxon>Eukaryota</taxon>
        <taxon>Fungi</taxon>
        <taxon>Fungi incertae sedis</taxon>
        <taxon>Chytridiomycota</taxon>
        <taxon>Chytridiomycota incertae sedis</taxon>
        <taxon>Chytridiomycetes</taxon>
        <taxon>Rhizophlyctidales</taxon>
        <taxon>Rhizophlyctidaceae</taxon>
        <taxon>Rhizophlyctis</taxon>
    </lineage>
</organism>
<proteinExistence type="predicted"/>
<dbReference type="AlphaFoldDB" id="A0AAD5X3M6"/>
<gene>
    <name evidence="1" type="ORF">HK097_004140</name>
</gene>
<evidence type="ECO:0000313" key="2">
    <source>
        <dbReference type="Proteomes" id="UP001212841"/>
    </source>
</evidence>
<keyword evidence="2" id="KW-1185">Reference proteome</keyword>
<sequence length="148" mass="16670">MKEKKDREAPVTADIPARIFRLLLDFAENGYCLPPDDVIGLMELYITADYYLVTKCAEWTRLRLVQALGTANLADQCTVFERFSNANTPNATSDATIFKCVCGRMILGRPEQLMGVNGWQKLGKQPAKVQELLCMVNRIDAVRKEIGR</sequence>
<accession>A0AAD5X3M6</accession>